<keyword evidence="1" id="KW-0812">Transmembrane</keyword>
<proteinExistence type="predicted"/>
<reference evidence="2 3" key="1">
    <citation type="submission" date="2020-04" db="EMBL/GenBank/DDBJ databases">
        <title>Marinobacter oceani sp. nov., isolated from marine solar saltern.</title>
        <authorList>
            <person name="Chen X.-Y."/>
        </authorList>
    </citation>
    <scope>NUCLEOTIDE SEQUENCE [LARGE SCALE GENOMIC DNA]</scope>
    <source>
        <strain evidence="2 3">W62</strain>
    </source>
</reference>
<dbReference type="PANTHER" id="PTHR36573">
    <property type="entry name" value="INTERMEMBRANE PHOSPHOLIPID TRANSPORT SYSTEM BINDING PROTEIN MLAC"/>
    <property type="match status" value="1"/>
</dbReference>
<dbReference type="AlphaFoldDB" id="A0A7Y0REZ0"/>
<sequence length="232" mass="26249">MAQSTYVNPSLLQLRQSFRTSTAYLVSLTFVMLVLGAIAAMPAYGSKDAEDQEAAMHRVDSFHAELINIMKKGPALTLRYERLLPIVKEHFDVPLMARIALDQHWADMHKEERQKLVDRLRQLIAVTYAARLTEFEDQAFRTLDSTSTASNRIEVDSQLATADAGTISLYYRLFLRDGRWRIYDVVNEGVGVLEMMQTQFSDVVAESGFSGVIEMVDQRISEHLSKAARGNQ</sequence>
<dbReference type="EMBL" id="JABCKY010000007">
    <property type="protein sequence ID" value="NMT65016.1"/>
    <property type="molecule type" value="Genomic_DNA"/>
</dbReference>
<comment type="caution">
    <text evidence="2">The sequence shown here is derived from an EMBL/GenBank/DDBJ whole genome shotgun (WGS) entry which is preliminary data.</text>
</comment>
<keyword evidence="3" id="KW-1185">Reference proteome</keyword>
<dbReference type="OrthoDB" id="9787053at2"/>
<dbReference type="Pfam" id="PF05494">
    <property type="entry name" value="MlaC"/>
    <property type="match status" value="1"/>
</dbReference>
<feature type="transmembrane region" description="Helical" evidence="1">
    <location>
        <begin position="21"/>
        <end position="44"/>
    </location>
</feature>
<dbReference type="RefSeq" id="WP_135956220.1">
    <property type="nucleotide sequence ID" value="NZ_JABCKY010000007.1"/>
</dbReference>
<evidence type="ECO:0000256" key="1">
    <source>
        <dbReference type="SAM" id="Phobius"/>
    </source>
</evidence>
<keyword evidence="1" id="KW-1133">Transmembrane helix</keyword>
<dbReference type="PANTHER" id="PTHR36573:SF1">
    <property type="entry name" value="INTERMEMBRANE PHOSPHOLIPID TRANSPORT SYSTEM BINDING PROTEIN MLAC"/>
    <property type="match status" value="1"/>
</dbReference>
<dbReference type="InterPro" id="IPR008869">
    <property type="entry name" value="MlaC/ttg2D"/>
</dbReference>
<evidence type="ECO:0000313" key="2">
    <source>
        <dbReference type="EMBL" id="NMT65016.1"/>
    </source>
</evidence>
<dbReference type="InterPro" id="IPR042245">
    <property type="entry name" value="Tgt2/MlaC_sf"/>
</dbReference>
<accession>A0A7Y0REZ0</accession>
<protein>
    <submittedName>
        <fullName evidence="2">ABC transporter substrate-binding protein</fullName>
    </submittedName>
</protein>
<name>A0A7Y0REZ0_9GAMM</name>
<dbReference type="Gene3D" id="3.10.450.710">
    <property type="entry name" value="Tgt2/MlaC"/>
    <property type="match status" value="1"/>
</dbReference>
<evidence type="ECO:0000313" key="3">
    <source>
        <dbReference type="Proteomes" id="UP000567186"/>
    </source>
</evidence>
<keyword evidence="1" id="KW-0472">Membrane</keyword>
<dbReference type="Proteomes" id="UP000567186">
    <property type="component" value="Unassembled WGS sequence"/>
</dbReference>
<gene>
    <name evidence="2" type="ORF">HIU99_15630</name>
</gene>
<organism evidence="2 3">
    <name type="scientific">Marinobacter orientalis</name>
    <dbReference type="NCBI Taxonomy" id="1928859"/>
    <lineage>
        <taxon>Bacteria</taxon>
        <taxon>Pseudomonadati</taxon>
        <taxon>Pseudomonadota</taxon>
        <taxon>Gammaproteobacteria</taxon>
        <taxon>Pseudomonadales</taxon>
        <taxon>Marinobacteraceae</taxon>
        <taxon>Marinobacter</taxon>
    </lineage>
</organism>